<feature type="transmembrane region" description="Helical" evidence="1">
    <location>
        <begin position="98"/>
        <end position="121"/>
    </location>
</feature>
<keyword evidence="1" id="KW-1133">Transmembrane helix</keyword>
<keyword evidence="3" id="KW-1185">Reference proteome</keyword>
<dbReference type="AlphaFoldDB" id="A0A7Z1DT95"/>
<evidence type="ECO:0000256" key="1">
    <source>
        <dbReference type="SAM" id="Phobius"/>
    </source>
</evidence>
<evidence type="ECO:0000313" key="3">
    <source>
        <dbReference type="Proteomes" id="UP000216984"/>
    </source>
</evidence>
<feature type="transmembrane region" description="Helical" evidence="1">
    <location>
        <begin position="127"/>
        <end position="150"/>
    </location>
</feature>
<keyword evidence="1" id="KW-0812">Transmembrane</keyword>
<name>A0A7Z1DT95_9GAMM</name>
<gene>
    <name evidence="2" type="ORF">B9Q17_05950</name>
</gene>
<dbReference type="RefSeq" id="WP_094626180.1">
    <property type="nucleotide sequence ID" value="NZ_NEFY01000042.1"/>
</dbReference>
<protein>
    <submittedName>
        <fullName evidence="2">Uncharacterized protein</fullName>
    </submittedName>
</protein>
<feature type="transmembrane region" description="Helical" evidence="1">
    <location>
        <begin position="7"/>
        <end position="31"/>
    </location>
</feature>
<feature type="transmembrane region" description="Helical" evidence="1">
    <location>
        <begin position="67"/>
        <end position="86"/>
    </location>
</feature>
<sequence length="155" mass="16760">MSIISALKVFIVTSVLSPGLCAFFFTLALSIGDFLSGSSAGIDLTQVFELFGKAVLVAYLSLSIPPLLFLLVIYAGTYSFLCAWLQGLKLPINPAFRYVVNAAASVIVGYAIYSLGFFWLGEELGSPSWWLFSVTVPVCLLMGLIASVLVRPYNQ</sequence>
<dbReference type="EMBL" id="NEFY01000042">
    <property type="protein sequence ID" value="OZC34517.1"/>
    <property type="molecule type" value="Genomic_DNA"/>
</dbReference>
<proteinExistence type="predicted"/>
<keyword evidence="1" id="KW-0472">Membrane</keyword>
<accession>A0A7Z1DT95</accession>
<reference evidence="2 3" key="1">
    <citation type="submission" date="2017-06" db="EMBL/GenBank/DDBJ databases">
        <title>Draft genome sequence of the halophilic bacterium Marinobacter vinifirmus FB1.</title>
        <authorList>
            <person name="Stepanov V.G."/>
            <person name="Roberts D.J."/>
            <person name="Fox G.E."/>
        </authorList>
    </citation>
    <scope>NUCLEOTIDE SEQUENCE [LARGE SCALE GENOMIC DNA]</scope>
    <source>
        <strain evidence="2 3">FB1</strain>
    </source>
</reference>
<dbReference type="Proteomes" id="UP000216984">
    <property type="component" value="Unassembled WGS sequence"/>
</dbReference>
<evidence type="ECO:0000313" key="2">
    <source>
        <dbReference type="EMBL" id="OZC34517.1"/>
    </source>
</evidence>
<comment type="caution">
    <text evidence="2">The sequence shown here is derived from an EMBL/GenBank/DDBJ whole genome shotgun (WGS) entry which is preliminary data.</text>
</comment>
<organism evidence="2 3">
    <name type="scientific">Marinobacter vinifirmus</name>
    <dbReference type="NCBI Taxonomy" id="355591"/>
    <lineage>
        <taxon>Bacteria</taxon>
        <taxon>Pseudomonadati</taxon>
        <taxon>Pseudomonadota</taxon>
        <taxon>Gammaproteobacteria</taxon>
        <taxon>Pseudomonadales</taxon>
        <taxon>Marinobacteraceae</taxon>
        <taxon>Marinobacter</taxon>
    </lineage>
</organism>